<keyword evidence="2" id="KW-0521">NADP</keyword>
<evidence type="ECO:0000259" key="4">
    <source>
        <dbReference type="Pfam" id="PF14748"/>
    </source>
</evidence>
<dbReference type="PANTHER" id="PTHR11645">
    <property type="entry name" value="PYRROLINE-5-CARBOXYLATE REDUCTASE"/>
    <property type="match status" value="1"/>
</dbReference>
<gene>
    <name evidence="5" type="ORF">ENK01_00635</name>
</gene>
<proteinExistence type="inferred from homology"/>
<evidence type="ECO:0000256" key="2">
    <source>
        <dbReference type="ARBA" id="ARBA00022857"/>
    </source>
</evidence>
<dbReference type="FunFam" id="1.10.3730.10:FF:000001">
    <property type="entry name" value="Pyrroline-5-carboxylate reductase"/>
    <property type="match status" value="1"/>
</dbReference>
<dbReference type="Gene3D" id="3.40.50.720">
    <property type="entry name" value="NAD(P)-binding Rossmann-like Domain"/>
    <property type="match status" value="1"/>
</dbReference>
<evidence type="ECO:0000256" key="3">
    <source>
        <dbReference type="ARBA" id="ARBA00023002"/>
    </source>
</evidence>
<evidence type="ECO:0000256" key="1">
    <source>
        <dbReference type="ARBA" id="ARBA00005525"/>
    </source>
</evidence>
<reference evidence="5" key="1">
    <citation type="journal article" date="2020" name="mSystems">
        <title>Genome- and Community-Level Interaction Insights into Carbon Utilization and Element Cycling Functions of Hydrothermarchaeota in Hydrothermal Sediment.</title>
        <authorList>
            <person name="Zhou Z."/>
            <person name="Liu Y."/>
            <person name="Xu W."/>
            <person name="Pan J."/>
            <person name="Luo Z.H."/>
            <person name="Li M."/>
        </authorList>
    </citation>
    <scope>NUCLEOTIDE SEQUENCE [LARGE SCALE GENOMIC DNA]</scope>
    <source>
        <strain evidence="5">HyVt-538</strain>
    </source>
</reference>
<dbReference type="AlphaFoldDB" id="A0A7V5NW84"/>
<dbReference type="InterPro" id="IPR008927">
    <property type="entry name" value="6-PGluconate_DH-like_C_sf"/>
</dbReference>
<organism evidence="5">
    <name type="scientific">Hellea balneolensis</name>
    <dbReference type="NCBI Taxonomy" id="287478"/>
    <lineage>
        <taxon>Bacteria</taxon>
        <taxon>Pseudomonadati</taxon>
        <taxon>Pseudomonadota</taxon>
        <taxon>Alphaproteobacteria</taxon>
        <taxon>Maricaulales</taxon>
        <taxon>Robiginitomaculaceae</taxon>
        <taxon>Hellea</taxon>
    </lineage>
</organism>
<dbReference type="PANTHER" id="PTHR11645:SF0">
    <property type="entry name" value="PYRROLINE-5-CARBOXYLATE REDUCTASE 3"/>
    <property type="match status" value="1"/>
</dbReference>
<evidence type="ECO:0000313" key="5">
    <source>
        <dbReference type="EMBL" id="HHI88433.1"/>
    </source>
</evidence>
<sequence length="170" mass="17933">IPLARLEEIFPGHPIVRVMPNLPAAYGAGIAAYTCNGRVSEAQKRMAEQALRAGGKVVSVASEREIDMVTALSGSGPGYVFYFTEIMAAIGADLGLDKALADELARQTVIGAGTVLTHSDQTASELRRSVTSPGGTTEAALDILMAKDGLPKLMKDAMRAAFRRSQELGK</sequence>
<dbReference type="Proteomes" id="UP000885806">
    <property type="component" value="Unassembled WGS sequence"/>
</dbReference>
<dbReference type="Pfam" id="PF14748">
    <property type="entry name" value="P5CR_dimer"/>
    <property type="match status" value="1"/>
</dbReference>
<protein>
    <submittedName>
        <fullName evidence="5">Pyrroline-5-carboxylate reductase</fullName>
    </submittedName>
</protein>
<dbReference type="InterPro" id="IPR029036">
    <property type="entry name" value="P5CR_dimer"/>
</dbReference>
<keyword evidence="3" id="KW-0560">Oxidoreductase</keyword>
<name>A0A7V5NW84_9PROT</name>
<accession>A0A7V5NW84</accession>
<dbReference type="SUPFAM" id="SSF48179">
    <property type="entry name" value="6-phosphogluconate dehydrogenase C-terminal domain-like"/>
    <property type="match status" value="1"/>
</dbReference>
<dbReference type="Gene3D" id="1.10.3730.10">
    <property type="entry name" value="ProC C-terminal domain-like"/>
    <property type="match status" value="1"/>
</dbReference>
<feature type="non-terminal residue" evidence="5">
    <location>
        <position position="1"/>
    </location>
</feature>
<feature type="domain" description="Pyrroline-5-carboxylate reductase dimerisation" evidence="4">
    <location>
        <begin position="63"/>
        <end position="168"/>
    </location>
</feature>
<dbReference type="GO" id="GO:0055129">
    <property type="term" value="P:L-proline biosynthetic process"/>
    <property type="evidence" value="ECO:0007669"/>
    <property type="project" value="TreeGrafter"/>
</dbReference>
<dbReference type="GO" id="GO:0004735">
    <property type="term" value="F:pyrroline-5-carboxylate reductase activity"/>
    <property type="evidence" value="ECO:0007669"/>
    <property type="project" value="TreeGrafter"/>
</dbReference>
<comment type="similarity">
    <text evidence="1">Belongs to the pyrroline-5-carboxylate reductase family.</text>
</comment>
<dbReference type="EMBL" id="DROP01000044">
    <property type="protein sequence ID" value="HHI88433.1"/>
    <property type="molecule type" value="Genomic_DNA"/>
</dbReference>
<comment type="caution">
    <text evidence="5">The sequence shown here is derived from an EMBL/GenBank/DDBJ whole genome shotgun (WGS) entry which is preliminary data.</text>
</comment>
<dbReference type="SUPFAM" id="SSF51735">
    <property type="entry name" value="NAD(P)-binding Rossmann-fold domains"/>
    <property type="match status" value="1"/>
</dbReference>
<dbReference type="InterPro" id="IPR036291">
    <property type="entry name" value="NAD(P)-bd_dom_sf"/>
</dbReference>